<reference evidence="1 2" key="2">
    <citation type="submission" date="2018-11" db="EMBL/GenBank/DDBJ databases">
        <authorList>
            <consortium name="Pathogen Informatics"/>
        </authorList>
    </citation>
    <scope>NUCLEOTIDE SEQUENCE [LARGE SCALE GENOMIC DNA]</scope>
</reference>
<dbReference type="Proteomes" id="UP000270296">
    <property type="component" value="Unassembled WGS sequence"/>
</dbReference>
<sequence length="151" mass="16769">MNGRPMAATENQVLCVLSINHDRDCDDECDTTATRRRLQGQCRYMHTFTWPLSIATGRRLVDGILSPVGRAEFGSVDSARLTFDGMVVNLDLWSSSCPSGIAFASVCQSPFISSTSVSSHCLRFRSFGSFTHKAYSTYRSDFRTLATAFLF</sequence>
<accession>A0A183J9A6</accession>
<keyword evidence="2" id="KW-1185">Reference proteome</keyword>
<dbReference type="AlphaFoldDB" id="A0A183J9A6"/>
<evidence type="ECO:0000313" key="1">
    <source>
        <dbReference type="EMBL" id="VDP48552.1"/>
    </source>
</evidence>
<dbReference type="WBParaSite" id="SBAD_0001286201-mRNA-1">
    <property type="protein sequence ID" value="SBAD_0001286201-mRNA-1"/>
    <property type="gene ID" value="SBAD_0001286201"/>
</dbReference>
<organism evidence="3">
    <name type="scientific">Soboliphyme baturini</name>
    <dbReference type="NCBI Taxonomy" id="241478"/>
    <lineage>
        <taxon>Eukaryota</taxon>
        <taxon>Metazoa</taxon>
        <taxon>Ecdysozoa</taxon>
        <taxon>Nematoda</taxon>
        <taxon>Enoplea</taxon>
        <taxon>Dorylaimia</taxon>
        <taxon>Dioctophymatida</taxon>
        <taxon>Dioctophymatoidea</taxon>
        <taxon>Soboliphymatidae</taxon>
        <taxon>Soboliphyme</taxon>
    </lineage>
</organism>
<protein>
    <submittedName>
        <fullName evidence="1 3">Uncharacterized protein</fullName>
    </submittedName>
</protein>
<name>A0A183J9A6_9BILA</name>
<reference evidence="3" key="1">
    <citation type="submission" date="2016-06" db="UniProtKB">
        <authorList>
            <consortium name="WormBaseParasite"/>
        </authorList>
    </citation>
    <scope>IDENTIFICATION</scope>
</reference>
<dbReference type="EMBL" id="UZAM01017855">
    <property type="protein sequence ID" value="VDP48552.1"/>
    <property type="molecule type" value="Genomic_DNA"/>
</dbReference>
<evidence type="ECO:0000313" key="3">
    <source>
        <dbReference type="WBParaSite" id="SBAD_0001286201-mRNA-1"/>
    </source>
</evidence>
<evidence type="ECO:0000313" key="2">
    <source>
        <dbReference type="Proteomes" id="UP000270296"/>
    </source>
</evidence>
<gene>
    <name evidence="1" type="ORF">SBAD_LOCUS12454</name>
</gene>
<proteinExistence type="predicted"/>